<dbReference type="EMBL" id="CM024799">
    <property type="protein sequence ID" value="KAG8013698.1"/>
    <property type="molecule type" value="Genomic_DNA"/>
</dbReference>
<sequence length="184" mass="20963">MMAINEKLEPLAKTVLSHTTELKRANDRILNLPENIEGGNALDFFEHWLPEFLGMDTKRGRVKLERAHRALMPKPGSDQRPRPVIVRFHAFPDKQRVMAAVRRKAAGGDITLGERKISFYHDLSAAVLRKRREFNEAKQRLRQIGADYSMLFPAKLQVSLNGIKKTFLSPTEALTFAASVTRQE</sequence>
<reference evidence="1" key="1">
    <citation type="submission" date="2020-04" db="EMBL/GenBank/DDBJ databases">
        <title>A chromosome-scale assembly and high-density genetic map of the yellow drum (Nibea albiflora) genome.</title>
        <authorList>
            <person name="Xu D."/>
            <person name="Zhang W."/>
            <person name="Chen R."/>
            <person name="Tan P."/>
            <person name="Wang L."/>
            <person name="Song H."/>
            <person name="Tian L."/>
            <person name="Zhu Q."/>
            <person name="Wang B."/>
        </authorList>
    </citation>
    <scope>NUCLEOTIDE SEQUENCE</scope>
    <source>
        <strain evidence="1">ZJHYS-2018</strain>
    </source>
</reference>
<comment type="caution">
    <text evidence="1">The sequence shown here is derived from an EMBL/GenBank/DDBJ whole genome shotgun (WGS) entry which is preliminary data.</text>
</comment>
<gene>
    <name evidence="1" type="ORF">GBF38_022323</name>
</gene>
<dbReference type="Proteomes" id="UP000805704">
    <property type="component" value="Chromosome 11"/>
</dbReference>
<keyword evidence="2" id="KW-1185">Reference proteome</keyword>
<proteinExistence type="predicted"/>
<evidence type="ECO:0000313" key="2">
    <source>
        <dbReference type="Proteomes" id="UP000805704"/>
    </source>
</evidence>
<accession>A0ACB7FI63</accession>
<organism evidence="1 2">
    <name type="scientific">Nibea albiflora</name>
    <name type="common">Yellow drum</name>
    <name type="synonym">Corvina albiflora</name>
    <dbReference type="NCBI Taxonomy" id="240163"/>
    <lineage>
        <taxon>Eukaryota</taxon>
        <taxon>Metazoa</taxon>
        <taxon>Chordata</taxon>
        <taxon>Craniata</taxon>
        <taxon>Vertebrata</taxon>
        <taxon>Euteleostomi</taxon>
        <taxon>Actinopterygii</taxon>
        <taxon>Neopterygii</taxon>
        <taxon>Teleostei</taxon>
        <taxon>Neoteleostei</taxon>
        <taxon>Acanthomorphata</taxon>
        <taxon>Eupercaria</taxon>
        <taxon>Sciaenidae</taxon>
        <taxon>Nibea</taxon>
    </lineage>
</organism>
<evidence type="ECO:0000313" key="1">
    <source>
        <dbReference type="EMBL" id="KAG8013698.1"/>
    </source>
</evidence>
<name>A0ACB7FI63_NIBAL</name>
<protein>
    <submittedName>
        <fullName evidence="1">Uncharacterized protein</fullName>
    </submittedName>
</protein>